<dbReference type="RefSeq" id="WP_380968069.1">
    <property type="nucleotide sequence ID" value="NZ_JBHTCO010000031.1"/>
</dbReference>
<evidence type="ECO:0000256" key="4">
    <source>
        <dbReference type="ARBA" id="ARBA00022475"/>
    </source>
</evidence>
<dbReference type="SMART" id="SM00387">
    <property type="entry name" value="HATPase_c"/>
    <property type="match status" value="1"/>
</dbReference>
<dbReference type="Pfam" id="PF14689">
    <property type="entry name" value="SPOB_a"/>
    <property type="match status" value="1"/>
</dbReference>
<evidence type="ECO:0000256" key="7">
    <source>
        <dbReference type="ARBA" id="ARBA00022692"/>
    </source>
</evidence>
<reference evidence="17" key="1">
    <citation type="journal article" date="2019" name="Int. J. Syst. Evol. Microbiol.">
        <title>The Global Catalogue of Microorganisms (GCM) 10K type strain sequencing project: providing services to taxonomists for standard genome sequencing and annotation.</title>
        <authorList>
            <consortium name="The Broad Institute Genomics Platform"/>
            <consortium name="The Broad Institute Genome Sequencing Center for Infectious Disease"/>
            <person name="Wu L."/>
            <person name="Ma J."/>
        </authorList>
    </citation>
    <scope>NUCLEOTIDE SEQUENCE [LARGE SCALE GENOMIC DNA]</scope>
    <source>
        <strain evidence="17">CGMCC 1.16305</strain>
    </source>
</reference>
<dbReference type="Gene3D" id="3.30.565.10">
    <property type="entry name" value="Histidine kinase-like ATPase, C-terminal domain"/>
    <property type="match status" value="1"/>
</dbReference>
<organism evidence="16 17">
    <name type="scientific">Scopulibacillus cellulosilyticus</name>
    <dbReference type="NCBI Taxonomy" id="2665665"/>
    <lineage>
        <taxon>Bacteria</taxon>
        <taxon>Bacillati</taxon>
        <taxon>Bacillota</taxon>
        <taxon>Bacilli</taxon>
        <taxon>Bacillales</taxon>
        <taxon>Sporolactobacillaceae</taxon>
        <taxon>Scopulibacillus</taxon>
    </lineage>
</organism>
<dbReference type="InterPro" id="IPR033463">
    <property type="entry name" value="sCache_3"/>
</dbReference>
<keyword evidence="7 14" id="KW-0812">Transmembrane</keyword>
<dbReference type="SUPFAM" id="SSF103190">
    <property type="entry name" value="Sensory domain-like"/>
    <property type="match status" value="1"/>
</dbReference>
<dbReference type="EC" id="2.7.13.3" evidence="3"/>
<dbReference type="SUPFAM" id="SSF55874">
    <property type="entry name" value="ATPase domain of HSP90 chaperone/DNA topoisomerase II/histidine kinase"/>
    <property type="match status" value="1"/>
</dbReference>
<evidence type="ECO:0000256" key="8">
    <source>
        <dbReference type="ARBA" id="ARBA00022741"/>
    </source>
</evidence>
<evidence type="ECO:0000256" key="9">
    <source>
        <dbReference type="ARBA" id="ARBA00022777"/>
    </source>
</evidence>
<dbReference type="Gene3D" id="1.10.287.130">
    <property type="match status" value="1"/>
</dbReference>
<proteinExistence type="predicted"/>
<dbReference type="SUPFAM" id="SSF55785">
    <property type="entry name" value="PYP-like sensor domain (PAS domain)"/>
    <property type="match status" value="1"/>
</dbReference>
<dbReference type="PROSITE" id="PS50109">
    <property type="entry name" value="HIS_KIN"/>
    <property type="match status" value="1"/>
</dbReference>
<dbReference type="InterPro" id="IPR003594">
    <property type="entry name" value="HATPase_dom"/>
</dbReference>
<dbReference type="Pfam" id="PF02518">
    <property type="entry name" value="HATPase_c"/>
    <property type="match status" value="1"/>
</dbReference>
<comment type="subcellular location">
    <subcellularLocation>
        <location evidence="2">Cell membrane</location>
        <topology evidence="2">Multi-pass membrane protein</topology>
    </subcellularLocation>
</comment>
<keyword evidence="17" id="KW-1185">Reference proteome</keyword>
<dbReference type="InterPro" id="IPR039506">
    <property type="entry name" value="SPOB_a"/>
</dbReference>
<dbReference type="InterPro" id="IPR035965">
    <property type="entry name" value="PAS-like_dom_sf"/>
</dbReference>
<evidence type="ECO:0000256" key="12">
    <source>
        <dbReference type="ARBA" id="ARBA00023012"/>
    </source>
</evidence>
<dbReference type="PANTHER" id="PTHR43547:SF3">
    <property type="entry name" value="SENSOR PROTEIN CITS"/>
    <property type="match status" value="1"/>
</dbReference>
<dbReference type="CDD" id="cd00130">
    <property type="entry name" value="PAS"/>
    <property type="match status" value="1"/>
</dbReference>
<dbReference type="EMBL" id="JBHTCO010000031">
    <property type="protein sequence ID" value="MFC7394557.1"/>
    <property type="molecule type" value="Genomic_DNA"/>
</dbReference>
<keyword evidence="5" id="KW-0597">Phosphoprotein</keyword>
<sequence length="539" mass="59737">MRLFKMSLQTKILGLVLSLVFLIIVLLTASFTYMEGEQIEEQKGQLALQISKTISTMPTIINAFNTDDPSKIIQPIVEKIRKKTGAEFIVVGNKQSIRYSHPNPKRIGHKMVGGDNYRALVLGKSYISKAKGSLGTSLRGKSAIFNHNGQIVGIVSVGFLFEDIKVQIIKNIIKVSLISLAVLIISIFGSILLARNIRKDTMGLEPYQIAALYKERNAILHSVKEGIIAVDKNGVITMMNQTAKHLLNFSGDFHNKKVEEILPTTRLYEVLQTGEPQADKEMVLKNKTVIVNRTPIFDKNNKEVIGVVASFRDKTEIEQMVNTLSEVRRYSEDLRAQTHEFTNKLYVLSGLIQLGEYEQAMNMIQDETAALKFQNRILFDQIKDVKVQAILLGKLGKASEKKIRFDIDSNSSLQSLPKQMTLSHLIIIIGNLIDNAFEAVAGTKDACVNFFTTDLGQDIIFEITDNGAGINEEDISLLFNRGFSTKSGHEPRGFGLANVKEAINELGGCIEVQSKIGEGSIFIVYLPKDSKGGLNNGTG</sequence>
<keyword evidence="10 16" id="KW-0067">ATP-binding</keyword>
<dbReference type="InterPro" id="IPR005467">
    <property type="entry name" value="His_kinase_dom"/>
</dbReference>
<evidence type="ECO:0000256" key="11">
    <source>
        <dbReference type="ARBA" id="ARBA00022989"/>
    </source>
</evidence>
<dbReference type="InterPro" id="IPR004358">
    <property type="entry name" value="Sig_transdc_His_kin-like_C"/>
</dbReference>
<dbReference type="Proteomes" id="UP001596505">
    <property type="component" value="Unassembled WGS sequence"/>
</dbReference>
<evidence type="ECO:0000259" key="15">
    <source>
        <dbReference type="PROSITE" id="PS50109"/>
    </source>
</evidence>
<dbReference type="Gene3D" id="3.30.450.20">
    <property type="entry name" value="PAS domain"/>
    <property type="match status" value="2"/>
</dbReference>
<keyword evidence="4" id="KW-1003">Cell membrane</keyword>
<evidence type="ECO:0000256" key="13">
    <source>
        <dbReference type="ARBA" id="ARBA00023136"/>
    </source>
</evidence>
<evidence type="ECO:0000256" key="6">
    <source>
        <dbReference type="ARBA" id="ARBA00022679"/>
    </source>
</evidence>
<keyword evidence="13 14" id="KW-0472">Membrane</keyword>
<dbReference type="InterPro" id="IPR000014">
    <property type="entry name" value="PAS"/>
</dbReference>
<evidence type="ECO:0000256" key="10">
    <source>
        <dbReference type="ARBA" id="ARBA00022840"/>
    </source>
</evidence>
<name>A0ABW2PYU7_9BACL</name>
<keyword evidence="6" id="KW-0808">Transferase</keyword>
<evidence type="ECO:0000313" key="17">
    <source>
        <dbReference type="Proteomes" id="UP001596505"/>
    </source>
</evidence>
<evidence type="ECO:0000256" key="2">
    <source>
        <dbReference type="ARBA" id="ARBA00004651"/>
    </source>
</evidence>
<keyword evidence="11 14" id="KW-1133">Transmembrane helix</keyword>
<comment type="catalytic activity">
    <reaction evidence="1">
        <text>ATP + protein L-histidine = ADP + protein N-phospho-L-histidine.</text>
        <dbReference type="EC" id="2.7.13.3"/>
    </reaction>
</comment>
<dbReference type="InterPro" id="IPR016120">
    <property type="entry name" value="Sig_transdc_His_kin_SpoOB"/>
</dbReference>
<dbReference type="GO" id="GO:0005524">
    <property type="term" value="F:ATP binding"/>
    <property type="evidence" value="ECO:0007669"/>
    <property type="project" value="UniProtKB-KW"/>
</dbReference>
<evidence type="ECO:0000313" key="16">
    <source>
        <dbReference type="EMBL" id="MFC7394557.1"/>
    </source>
</evidence>
<protein>
    <recommendedName>
        <fullName evidence="3">histidine kinase</fullName>
        <ecNumber evidence="3">2.7.13.3</ecNumber>
    </recommendedName>
</protein>
<evidence type="ECO:0000256" key="5">
    <source>
        <dbReference type="ARBA" id="ARBA00022553"/>
    </source>
</evidence>
<comment type="caution">
    <text evidence="16">The sequence shown here is derived from an EMBL/GenBank/DDBJ whole genome shotgun (WGS) entry which is preliminary data.</text>
</comment>
<keyword evidence="12" id="KW-0902">Two-component regulatory system</keyword>
<evidence type="ECO:0000256" key="1">
    <source>
        <dbReference type="ARBA" id="ARBA00000085"/>
    </source>
</evidence>
<evidence type="ECO:0000256" key="14">
    <source>
        <dbReference type="SAM" id="Phobius"/>
    </source>
</evidence>
<dbReference type="PRINTS" id="PR00344">
    <property type="entry name" value="BCTRLSENSOR"/>
</dbReference>
<dbReference type="SUPFAM" id="SSF55890">
    <property type="entry name" value="Sporulation response regulatory protein Spo0B"/>
    <property type="match status" value="1"/>
</dbReference>
<feature type="transmembrane region" description="Helical" evidence="14">
    <location>
        <begin position="12"/>
        <end position="34"/>
    </location>
</feature>
<evidence type="ECO:0000256" key="3">
    <source>
        <dbReference type="ARBA" id="ARBA00012438"/>
    </source>
</evidence>
<dbReference type="InterPro" id="IPR036890">
    <property type="entry name" value="HATPase_C_sf"/>
</dbReference>
<feature type="transmembrane region" description="Helical" evidence="14">
    <location>
        <begin position="175"/>
        <end position="194"/>
    </location>
</feature>
<dbReference type="Pfam" id="PF13426">
    <property type="entry name" value="PAS_9"/>
    <property type="match status" value="1"/>
</dbReference>
<dbReference type="InterPro" id="IPR029151">
    <property type="entry name" value="Sensor-like_sf"/>
</dbReference>
<keyword evidence="9" id="KW-0418">Kinase</keyword>
<feature type="domain" description="Histidine kinase" evidence="15">
    <location>
        <begin position="336"/>
        <end position="530"/>
    </location>
</feature>
<accession>A0ABW2PYU7</accession>
<dbReference type="Pfam" id="PF17203">
    <property type="entry name" value="sCache_3_2"/>
    <property type="match status" value="1"/>
</dbReference>
<gene>
    <name evidence="16" type="ORF">ACFQRG_16595</name>
</gene>
<dbReference type="PANTHER" id="PTHR43547">
    <property type="entry name" value="TWO-COMPONENT HISTIDINE KINASE"/>
    <property type="match status" value="1"/>
</dbReference>
<keyword evidence="8" id="KW-0547">Nucleotide-binding</keyword>